<comment type="subcellular location">
    <subcellularLocation>
        <location evidence="1">Membrane</location>
        <topology evidence="1">Multi-pass membrane protein</topology>
    </subcellularLocation>
</comment>
<evidence type="ECO:0000256" key="6">
    <source>
        <dbReference type="ARBA" id="ARBA00022989"/>
    </source>
</evidence>
<evidence type="ECO:0000313" key="13">
    <source>
        <dbReference type="Proteomes" id="UP000465622"/>
    </source>
</evidence>
<evidence type="ECO:0000256" key="2">
    <source>
        <dbReference type="ARBA" id="ARBA00005551"/>
    </source>
</evidence>
<feature type="transmembrane region" description="Helical" evidence="10">
    <location>
        <begin position="193"/>
        <end position="212"/>
    </location>
</feature>
<reference evidence="12 13" key="1">
    <citation type="journal article" date="2019" name="Emerg. Microbes Infect.">
        <title>Comprehensive subspecies identification of 175 nontuberculous mycobacteria species based on 7547 genomic profiles.</title>
        <authorList>
            <person name="Matsumoto Y."/>
            <person name="Kinjo T."/>
            <person name="Motooka D."/>
            <person name="Nabeya D."/>
            <person name="Jung N."/>
            <person name="Uechi K."/>
            <person name="Horii T."/>
            <person name="Iida T."/>
            <person name="Fujita J."/>
            <person name="Nakamura S."/>
        </authorList>
    </citation>
    <scope>NUCLEOTIDE SEQUENCE [LARGE SCALE GENOMIC DNA]</scope>
    <source>
        <strain evidence="12 13">JCM 12375</strain>
    </source>
</reference>
<feature type="transmembrane region" description="Helical" evidence="10">
    <location>
        <begin position="252"/>
        <end position="271"/>
    </location>
</feature>
<feature type="transmembrane region" description="Helical" evidence="10">
    <location>
        <begin position="438"/>
        <end position="457"/>
    </location>
</feature>
<feature type="transmembrane region" description="Helical" evidence="10">
    <location>
        <begin position="224"/>
        <end position="246"/>
    </location>
</feature>
<evidence type="ECO:0000256" key="3">
    <source>
        <dbReference type="ARBA" id="ARBA00022448"/>
    </source>
</evidence>
<accession>A0ABN5XZ14</accession>
<keyword evidence="6 10" id="KW-1133">Transmembrane helix</keyword>
<feature type="transmembrane region" description="Helical" evidence="10">
    <location>
        <begin position="358"/>
        <end position="388"/>
    </location>
</feature>
<keyword evidence="5 10" id="KW-0812">Transmembrane</keyword>
<evidence type="ECO:0000256" key="4">
    <source>
        <dbReference type="ARBA" id="ARBA00022449"/>
    </source>
</evidence>
<dbReference type="EMBL" id="AP022567">
    <property type="protein sequence ID" value="BBX31252.1"/>
    <property type="molecule type" value="Genomic_DNA"/>
</dbReference>
<feature type="compositionally biased region" description="Basic and acidic residues" evidence="9">
    <location>
        <begin position="483"/>
        <end position="505"/>
    </location>
</feature>
<dbReference type="Proteomes" id="UP000465622">
    <property type="component" value="Chromosome"/>
</dbReference>
<evidence type="ECO:0000256" key="5">
    <source>
        <dbReference type="ARBA" id="ARBA00022692"/>
    </source>
</evidence>
<evidence type="ECO:0000259" key="11">
    <source>
        <dbReference type="Pfam" id="PF00999"/>
    </source>
</evidence>
<gene>
    <name evidence="12" type="ORF">MMAGJ_05340</name>
</gene>
<evidence type="ECO:0000256" key="10">
    <source>
        <dbReference type="SAM" id="Phobius"/>
    </source>
</evidence>
<feature type="region of interest" description="Disordered" evidence="9">
    <location>
        <begin position="468"/>
        <end position="511"/>
    </location>
</feature>
<keyword evidence="7" id="KW-0406">Ion transport</keyword>
<name>A0ABN5XZ14_MYCME</name>
<sequence length="529" mass="54818">MVTIAKTRGVRERRDRDGTIAAYRGGMGWVRMADDEWPTRSGAVTPCPQTPEGATLAGELLAVIRCEIVALLDLQRAVITLRAVLDVGYRDVCDRLGLSTVLPTGIASPRPQGSAPRAPRLCDGRPVRVGSSASGCGTDMTKDLVIVLAVAAVIPLLLGLMPRMAIPGAFVEIIAGVVIGPTVLGWVHPDDVIRALSVLGLSFLLFLGGFEVDVRCFRGRTGHHVLLTLAGSLVLAAGVGATLAVAGVRGGLLVAISLLATWSGPVVATLTRAGLRERRVGELTVACASGGAMAAVVTLSVGVAGAHTPLAGRLLPLGLLLVLLGVIGGVVWGAEHVGRVEALVDQLSDTSAQIRIRLTVLLVAGVALAAFGLGFEAVLGAFLAGVLVRTLDPEPEVSHPHYPIKLEAVGFGLLIPVFFINSGVTVDVKGLLEDPRALVGVPLLIIALLVVRGLPIVSLRRDLPGRKPACGRSPAGNVTAVPPDRRAGRNTHGVDRPHHGRGADRRRNRLRSPLPATCAAAAQAGRGSA</sequence>
<dbReference type="RefSeq" id="WP_051579045.1">
    <property type="nucleotide sequence ID" value="NZ_AP022567.1"/>
</dbReference>
<proteinExistence type="inferred from homology"/>
<dbReference type="PANTHER" id="PTHR43562">
    <property type="entry name" value="NAPA-TYPE SODIUM/HYDROGEN ANTIPORTER"/>
    <property type="match status" value="1"/>
</dbReference>
<keyword evidence="13" id="KW-1185">Reference proteome</keyword>
<comment type="similarity">
    <text evidence="2">Belongs to the monovalent cation:proton antiporter 2 (CPA2) transporter (TC 2.A.37) family.</text>
</comment>
<organism evidence="12 13">
    <name type="scientific">Mycolicibacterium mageritense</name>
    <name type="common">Mycobacterium mageritense</name>
    <dbReference type="NCBI Taxonomy" id="53462"/>
    <lineage>
        <taxon>Bacteria</taxon>
        <taxon>Bacillati</taxon>
        <taxon>Actinomycetota</taxon>
        <taxon>Actinomycetes</taxon>
        <taxon>Mycobacteriales</taxon>
        <taxon>Mycobacteriaceae</taxon>
        <taxon>Mycolicibacterium</taxon>
    </lineage>
</organism>
<evidence type="ECO:0000256" key="1">
    <source>
        <dbReference type="ARBA" id="ARBA00004141"/>
    </source>
</evidence>
<keyword evidence="8 10" id="KW-0472">Membrane</keyword>
<feature type="transmembrane region" description="Helical" evidence="10">
    <location>
        <begin position="408"/>
        <end position="426"/>
    </location>
</feature>
<evidence type="ECO:0000256" key="9">
    <source>
        <dbReference type="SAM" id="MobiDB-lite"/>
    </source>
</evidence>
<evidence type="ECO:0000256" key="8">
    <source>
        <dbReference type="ARBA" id="ARBA00023136"/>
    </source>
</evidence>
<dbReference type="InterPro" id="IPR038770">
    <property type="entry name" value="Na+/solute_symporter_sf"/>
</dbReference>
<protein>
    <recommendedName>
        <fullName evidence="11">Cation/H+ exchanger transmembrane domain-containing protein</fullName>
    </recommendedName>
</protein>
<dbReference type="PANTHER" id="PTHR43562:SF1">
    <property type="entry name" value="NA(+)_H(+) ANTIPORTER YJBQ-RELATED"/>
    <property type="match status" value="1"/>
</dbReference>
<keyword evidence="4" id="KW-0050">Antiport</keyword>
<feature type="transmembrane region" description="Helical" evidence="10">
    <location>
        <begin position="283"/>
        <end position="305"/>
    </location>
</feature>
<keyword evidence="3" id="KW-0813">Transport</keyword>
<evidence type="ECO:0000256" key="7">
    <source>
        <dbReference type="ARBA" id="ARBA00023065"/>
    </source>
</evidence>
<dbReference type="InterPro" id="IPR006153">
    <property type="entry name" value="Cation/H_exchanger_TM"/>
</dbReference>
<feature type="transmembrane region" description="Helical" evidence="10">
    <location>
        <begin position="317"/>
        <end position="337"/>
    </location>
</feature>
<dbReference type="Gene3D" id="1.20.1530.20">
    <property type="match status" value="1"/>
</dbReference>
<dbReference type="Pfam" id="PF00999">
    <property type="entry name" value="Na_H_Exchanger"/>
    <property type="match status" value="1"/>
</dbReference>
<feature type="domain" description="Cation/H+ exchanger transmembrane" evidence="11">
    <location>
        <begin position="151"/>
        <end position="461"/>
    </location>
</feature>
<feature type="transmembrane region" description="Helical" evidence="10">
    <location>
        <begin position="144"/>
        <end position="161"/>
    </location>
</feature>
<evidence type="ECO:0000313" key="12">
    <source>
        <dbReference type="EMBL" id="BBX31252.1"/>
    </source>
</evidence>